<comment type="subcellular location">
    <subcellularLocation>
        <location evidence="2">Nucleus</location>
    </subcellularLocation>
</comment>
<dbReference type="Pfam" id="PF01900">
    <property type="entry name" value="RNase_P_Rpp14"/>
    <property type="match status" value="1"/>
</dbReference>
<dbReference type="InterPro" id="IPR002759">
    <property type="entry name" value="Pop5/Rpp14/Rnp2-like"/>
</dbReference>
<dbReference type="SUPFAM" id="SSF160350">
    <property type="entry name" value="Rnp2-like"/>
    <property type="match status" value="1"/>
</dbReference>
<protein>
    <recommendedName>
        <fullName evidence="8 10">Ribonuclease P/MRP protein subunit POP5</fullName>
        <ecNumber evidence="4 10">3.1.26.5</ecNumber>
    </recommendedName>
</protein>
<sequence length="177" mass="20341">MVRLKTRYILFEVILSPHIINIDENEDHINTVHFTKHNILLSHHRPCPKEISNKTLLQEIRHSLQLNFGDYGSGKVGSLLQFKYFSNNTSTGIIRCHREDVDTLVAALTLINKIGEINDVIINPVKVSGTIKKIEQYSIRRSSKLISLLNKSRKQQKLKVNLINDFTKIEADIEENV</sequence>
<dbReference type="AlphaFoldDB" id="A0AAN7W0U7"/>
<evidence type="ECO:0000256" key="9">
    <source>
        <dbReference type="ARBA" id="ARBA00055200"/>
    </source>
</evidence>
<dbReference type="PANTHER" id="PTHR15441">
    <property type="entry name" value="RIBONUCLEASE P PROTEIN SUBUNIT P14"/>
    <property type="match status" value="1"/>
</dbReference>
<dbReference type="FunFam" id="3.30.70.3250:FF:000004">
    <property type="entry name" value="Ribonuclease P/MRP protein subunit POP5"/>
    <property type="match status" value="1"/>
</dbReference>
<evidence type="ECO:0000313" key="11">
    <source>
        <dbReference type="EMBL" id="KAK5778984.1"/>
    </source>
</evidence>
<accession>A0AAN7W0U7</accession>
<comment type="catalytic activity">
    <reaction evidence="1 10">
        <text>Endonucleolytic cleavage of RNA, removing 5'-extranucleotides from tRNA precursor.</text>
        <dbReference type="EC" id="3.1.26.5"/>
    </reaction>
</comment>
<reference evidence="12" key="1">
    <citation type="submission" date="2023-07" db="EMBL/GenBank/DDBJ databases">
        <title>A draft genome of Kazachstania heterogenica Y-27499.</title>
        <authorList>
            <person name="Donic C."/>
            <person name="Kralova J.S."/>
            <person name="Fidel L."/>
            <person name="Ben-Dor S."/>
            <person name="Jung S."/>
        </authorList>
    </citation>
    <scope>NUCLEOTIDE SEQUENCE [LARGE SCALE GENOMIC DNA]</scope>
    <source>
        <strain evidence="12">Y27499</strain>
    </source>
</reference>
<evidence type="ECO:0000256" key="7">
    <source>
        <dbReference type="ARBA" id="ARBA00023242"/>
    </source>
</evidence>
<comment type="function">
    <text evidence="9">Component of ribonuclease P, a protein complex that generates mature tRNA molecules by cleaving their 5'-ends. Also a component of RNase MRP, which cleaves pre-rRNA sequences.</text>
</comment>
<dbReference type="InterPro" id="IPR038085">
    <property type="entry name" value="Rnp2-like_sf"/>
</dbReference>
<dbReference type="GO" id="GO:0030681">
    <property type="term" value="C:multimeric ribonuclease P complex"/>
    <property type="evidence" value="ECO:0007669"/>
    <property type="project" value="TreeGrafter"/>
</dbReference>
<organism evidence="11 12">
    <name type="scientific">Arxiozyma heterogenica</name>
    <dbReference type="NCBI Taxonomy" id="278026"/>
    <lineage>
        <taxon>Eukaryota</taxon>
        <taxon>Fungi</taxon>
        <taxon>Dikarya</taxon>
        <taxon>Ascomycota</taxon>
        <taxon>Saccharomycotina</taxon>
        <taxon>Saccharomycetes</taxon>
        <taxon>Saccharomycetales</taxon>
        <taxon>Saccharomycetaceae</taxon>
        <taxon>Arxiozyma</taxon>
    </lineage>
</organism>
<dbReference type="PIRSF" id="PIRSF023803">
    <property type="entry name" value="Ribonuclease_P_prd"/>
    <property type="match status" value="1"/>
</dbReference>
<dbReference type="EC" id="3.1.26.5" evidence="4 10"/>
<dbReference type="GO" id="GO:0000460">
    <property type="term" value="P:maturation of 5.8S rRNA"/>
    <property type="evidence" value="ECO:0007669"/>
    <property type="project" value="UniProtKB-ARBA"/>
</dbReference>
<evidence type="ECO:0000256" key="6">
    <source>
        <dbReference type="ARBA" id="ARBA00022801"/>
    </source>
</evidence>
<dbReference type="PANTHER" id="PTHR15441:SF2">
    <property type="entry name" value="RIBONUCLEASE P_MRP PROTEIN SUBUNIT POP5"/>
    <property type="match status" value="1"/>
</dbReference>
<keyword evidence="7" id="KW-0539">Nucleus</keyword>
<dbReference type="EMBL" id="JAWIZZ010000048">
    <property type="protein sequence ID" value="KAK5778984.1"/>
    <property type="molecule type" value="Genomic_DNA"/>
</dbReference>
<evidence type="ECO:0000256" key="1">
    <source>
        <dbReference type="ARBA" id="ARBA00000928"/>
    </source>
</evidence>
<comment type="similarity">
    <text evidence="3 10">Belongs to the eukaryotic/archaeal RNase P protein component 2 family.</text>
</comment>
<keyword evidence="6" id="KW-0378">Hydrolase</keyword>
<dbReference type="GO" id="GO:0005730">
    <property type="term" value="C:nucleolus"/>
    <property type="evidence" value="ECO:0007669"/>
    <property type="project" value="TreeGrafter"/>
</dbReference>
<evidence type="ECO:0000256" key="8">
    <source>
        <dbReference type="ARBA" id="ARBA00044198"/>
    </source>
</evidence>
<dbReference type="GO" id="GO:0000172">
    <property type="term" value="C:ribonuclease MRP complex"/>
    <property type="evidence" value="ECO:0007669"/>
    <property type="project" value="TreeGrafter"/>
</dbReference>
<evidence type="ECO:0000256" key="4">
    <source>
        <dbReference type="ARBA" id="ARBA00012179"/>
    </source>
</evidence>
<keyword evidence="5 10" id="KW-0819">tRNA processing</keyword>
<evidence type="ECO:0000256" key="3">
    <source>
        <dbReference type="ARBA" id="ARBA00010800"/>
    </source>
</evidence>
<dbReference type="Proteomes" id="UP001306508">
    <property type="component" value="Unassembled WGS sequence"/>
</dbReference>
<proteinExistence type="inferred from homology"/>
<keyword evidence="12" id="KW-1185">Reference proteome</keyword>
<evidence type="ECO:0000256" key="10">
    <source>
        <dbReference type="PIRNR" id="PIRNR023803"/>
    </source>
</evidence>
<dbReference type="GO" id="GO:0004526">
    <property type="term" value="F:ribonuclease P activity"/>
    <property type="evidence" value="ECO:0007669"/>
    <property type="project" value="UniProtKB-EC"/>
</dbReference>
<dbReference type="GO" id="GO:0001682">
    <property type="term" value="P:tRNA 5'-leader removal"/>
    <property type="evidence" value="ECO:0007669"/>
    <property type="project" value="InterPro"/>
</dbReference>
<name>A0AAN7W0U7_9SACH</name>
<comment type="caution">
    <text evidence="11">The sequence shown here is derived from an EMBL/GenBank/DDBJ whole genome shotgun (WGS) entry which is preliminary data.</text>
</comment>
<dbReference type="Gene3D" id="3.30.70.3250">
    <property type="entry name" value="Ribonuclease P, Pop5 subunit"/>
    <property type="match status" value="1"/>
</dbReference>
<dbReference type="GO" id="GO:0033204">
    <property type="term" value="F:ribonuclease P RNA binding"/>
    <property type="evidence" value="ECO:0007669"/>
    <property type="project" value="InterPro"/>
</dbReference>
<evidence type="ECO:0000313" key="12">
    <source>
        <dbReference type="Proteomes" id="UP001306508"/>
    </source>
</evidence>
<gene>
    <name evidence="11" type="ORF">RI543_003603</name>
</gene>
<dbReference type="InterPro" id="IPR016819">
    <property type="entry name" value="RNase_P/MRP_POP5"/>
</dbReference>
<evidence type="ECO:0000256" key="5">
    <source>
        <dbReference type="ARBA" id="ARBA00022694"/>
    </source>
</evidence>
<evidence type="ECO:0000256" key="2">
    <source>
        <dbReference type="ARBA" id="ARBA00004123"/>
    </source>
</evidence>